<dbReference type="Proteomes" id="UP000184447">
    <property type="component" value="Unassembled WGS sequence"/>
</dbReference>
<reference evidence="1 2" key="1">
    <citation type="submission" date="2016-11" db="EMBL/GenBank/DDBJ databases">
        <authorList>
            <person name="Jaros S."/>
            <person name="Januszkiewicz K."/>
            <person name="Wedrychowicz H."/>
        </authorList>
    </citation>
    <scope>NUCLEOTIDE SEQUENCE [LARGE SCALE GENOMIC DNA]</scope>
    <source>
        <strain evidence="1 2">DSM 8605</strain>
    </source>
</reference>
<dbReference type="STRING" id="1121316.SAMN02745207_02133"/>
<protein>
    <submittedName>
        <fullName evidence="1">Uncharacterized protein</fullName>
    </submittedName>
</protein>
<sequence length="986" mass="108855">MNLIISVTNLNNSFKLLNTSDDQLVLQSKQGGYYMDISYIAATVPDEPIAITSIESINNKTITVILNQPFTGNEDFEVFQTDNPLEEVHVIAVVDSINPSNDKKVLVAYNSLLPDEDYVFQTGVNYTLKITKDTEIISSFFSVTNDLPKPLNGTVTAVGNRILNIEFDTPILHLDYINTDDNLANFYLLLYNLDTNVSLDANPNWMGLFSASTDDSTSLSTVRKSDDFKSLEIQMNFRGLPIGNHGLVFNYSKSQSSDYHYYLHDFSDDHVIVPSMKREFNISTDAITANPIQVVALDRTNLIVTFDKAVIKKHDEVNVISVNGATVPVSKVLRVGNQFNQLQFVLNNANPLPIGLIDVTIGRITDANGYLTPTTTFNNIPVVVTLPRIIDVDQFEDSQTKIIVTFSKDMKDTDGAGGIRNTSYYTITTFEGTSVNPISPIVYDSINRTATLEVAAKLDAGAHVLSAIDIEDIYELPMLPQSVGFTIIDTSVPVVESVTYRERSVVVKFDESMLAVGEHSTTNTANYLIASNVLPYETTSFPMKENRWIRLTLPETASVLPLGDIVTGYSTINIGYPKLKEVRYIENLSGNIYPLCKINDIVGPIEEIDISNGTVTVLTTEVLQYKYTGTNELYNVDVNDFDITLNGEIITPLYLELVDDKTIKFVFAANTFNGGSTDVVVYTKAEVNYTIDIYGLPLKPDAETLPPAINGLRANIEGISLVSNDSTSALLRMSFNKPIAHFEKNDFICVLNDSSVLSILSAAVVLGTDSQVFQLNIGLTQAFTMLDKLDIRLAVPDYLIRTMDFNNNRIAVFTPKEATTFLAESIIWNKPTSATTLASNKIQIDFSSAINPGSLIPHSSFDDTVNDPWDGLSPLTITPGNLVFTKGASEDSITVMNNPMFGSIILENTILIADTINTSNVTLTLLDERKIVLDFASDEAAPLDVENINLINYTPYMDPENGTLMDKDNIKFLYVDYKPEGSISNV</sequence>
<accession>A0A1M5V7D2</accession>
<evidence type="ECO:0000313" key="1">
    <source>
        <dbReference type="EMBL" id="SHH70994.1"/>
    </source>
</evidence>
<gene>
    <name evidence="1" type="ORF">SAMN02745207_02133</name>
</gene>
<evidence type="ECO:0000313" key="2">
    <source>
        <dbReference type="Proteomes" id="UP000184447"/>
    </source>
</evidence>
<name>A0A1M5V7D2_9CLOT</name>
<dbReference type="EMBL" id="FQXM01000010">
    <property type="protein sequence ID" value="SHH70994.1"/>
    <property type="molecule type" value="Genomic_DNA"/>
</dbReference>
<proteinExistence type="predicted"/>
<dbReference type="AlphaFoldDB" id="A0A1M5V7D2"/>
<keyword evidence="2" id="KW-1185">Reference proteome</keyword>
<organism evidence="1 2">
    <name type="scientific">Clostridium grantii DSM 8605</name>
    <dbReference type="NCBI Taxonomy" id="1121316"/>
    <lineage>
        <taxon>Bacteria</taxon>
        <taxon>Bacillati</taxon>
        <taxon>Bacillota</taxon>
        <taxon>Clostridia</taxon>
        <taxon>Eubacteriales</taxon>
        <taxon>Clostridiaceae</taxon>
        <taxon>Clostridium</taxon>
    </lineage>
</organism>